<dbReference type="Gene3D" id="1.10.1450.10">
    <property type="entry name" value="Tetraspanin"/>
    <property type="match status" value="1"/>
</dbReference>
<gene>
    <name evidence="6" type="ORF">LOD99_9357</name>
</gene>
<dbReference type="AlphaFoldDB" id="A0AAV7JBS0"/>
<keyword evidence="4 5" id="KW-0472">Membrane</keyword>
<evidence type="ECO:0000313" key="7">
    <source>
        <dbReference type="Proteomes" id="UP001165289"/>
    </source>
</evidence>
<dbReference type="InterPro" id="IPR008952">
    <property type="entry name" value="Tetraspanin_EC2_sf"/>
</dbReference>
<evidence type="ECO:0000256" key="1">
    <source>
        <dbReference type="ARBA" id="ARBA00004141"/>
    </source>
</evidence>
<sequence>MMAVIDRSMAKLTLAVLQGVMSIALFVFGIIILILSALTLVKSSSYSASFTSVITPSPYYQTGPIILIFAGLIQSLFALMGIVGGTISLSKGLYLYSLLILSVHCAALFLSGSLSLTGSMLSLRRYDSIHTETQHSIKQLLSFSPALMLITNSSKNYVVPGFLHHLQTKRGCCGWINRDDFSPAKYSFFPNSTESKYPGSCCEKQPFETCSSVEVGQREGCYDSLRNIFNRCNLYGGDSASCIHPGIFTVSSLLYASGILGMIQALISLLFFIATLIHLVSLIQFRPLSKQDVND</sequence>
<dbReference type="CDD" id="cd03127">
    <property type="entry name" value="tetraspanin_LEL"/>
    <property type="match status" value="1"/>
</dbReference>
<reference evidence="6 7" key="1">
    <citation type="journal article" date="2023" name="BMC Biol.">
        <title>The compact genome of the sponge Oopsacas minuta (Hexactinellida) is lacking key metazoan core genes.</title>
        <authorList>
            <person name="Santini S."/>
            <person name="Schenkelaars Q."/>
            <person name="Jourda C."/>
            <person name="Duchesne M."/>
            <person name="Belahbib H."/>
            <person name="Rocher C."/>
            <person name="Selva M."/>
            <person name="Riesgo A."/>
            <person name="Vervoort M."/>
            <person name="Leys S.P."/>
            <person name="Kodjabachian L."/>
            <person name="Le Bivic A."/>
            <person name="Borchiellini C."/>
            <person name="Claverie J.M."/>
            <person name="Renard E."/>
        </authorList>
    </citation>
    <scope>NUCLEOTIDE SEQUENCE [LARGE SCALE GENOMIC DNA]</scope>
    <source>
        <strain evidence="6">SPO-2</strain>
    </source>
</reference>
<dbReference type="GO" id="GO:0016020">
    <property type="term" value="C:membrane"/>
    <property type="evidence" value="ECO:0007669"/>
    <property type="project" value="UniProtKB-SubCell"/>
</dbReference>
<comment type="subcellular location">
    <subcellularLocation>
        <location evidence="1">Membrane</location>
        <topology evidence="1">Multi-pass membrane protein</topology>
    </subcellularLocation>
</comment>
<evidence type="ECO:0000256" key="4">
    <source>
        <dbReference type="ARBA" id="ARBA00023136"/>
    </source>
</evidence>
<dbReference type="Pfam" id="PF00335">
    <property type="entry name" value="Tetraspanin"/>
    <property type="match status" value="1"/>
</dbReference>
<evidence type="ECO:0000313" key="6">
    <source>
        <dbReference type="EMBL" id="KAI6646215.1"/>
    </source>
</evidence>
<evidence type="ECO:0008006" key="8">
    <source>
        <dbReference type="Google" id="ProtNLM"/>
    </source>
</evidence>
<dbReference type="Proteomes" id="UP001165289">
    <property type="component" value="Unassembled WGS sequence"/>
</dbReference>
<dbReference type="InterPro" id="IPR018499">
    <property type="entry name" value="Tetraspanin/Peripherin"/>
</dbReference>
<feature type="transmembrane region" description="Helical" evidence="5">
    <location>
        <begin position="59"/>
        <end position="81"/>
    </location>
</feature>
<protein>
    <recommendedName>
        <fullName evidence="8">Tetraspanin</fullName>
    </recommendedName>
</protein>
<accession>A0AAV7JBS0</accession>
<evidence type="ECO:0000256" key="2">
    <source>
        <dbReference type="ARBA" id="ARBA00022692"/>
    </source>
</evidence>
<feature type="transmembrane region" description="Helical" evidence="5">
    <location>
        <begin position="253"/>
        <end position="280"/>
    </location>
</feature>
<organism evidence="6 7">
    <name type="scientific">Oopsacas minuta</name>
    <dbReference type="NCBI Taxonomy" id="111878"/>
    <lineage>
        <taxon>Eukaryota</taxon>
        <taxon>Metazoa</taxon>
        <taxon>Porifera</taxon>
        <taxon>Hexactinellida</taxon>
        <taxon>Hexasterophora</taxon>
        <taxon>Lyssacinosida</taxon>
        <taxon>Leucopsacidae</taxon>
        <taxon>Oopsacas</taxon>
    </lineage>
</organism>
<keyword evidence="2 5" id="KW-0812">Transmembrane</keyword>
<dbReference type="SUPFAM" id="SSF48652">
    <property type="entry name" value="Tetraspanin"/>
    <property type="match status" value="1"/>
</dbReference>
<evidence type="ECO:0000256" key="5">
    <source>
        <dbReference type="SAM" id="Phobius"/>
    </source>
</evidence>
<feature type="transmembrane region" description="Helical" evidence="5">
    <location>
        <begin position="12"/>
        <end position="39"/>
    </location>
</feature>
<evidence type="ECO:0000256" key="3">
    <source>
        <dbReference type="ARBA" id="ARBA00022989"/>
    </source>
</evidence>
<keyword evidence="3 5" id="KW-1133">Transmembrane helix</keyword>
<dbReference type="EMBL" id="JAKMXF010000359">
    <property type="protein sequence ID" value="KAI6646215.1"/>
    <property type="molecule type" value="Genomic_DNA"/>
</dbReference>
<feature type="transmembrane region" description="Helical" evidence="5">
    <location>
        <begin position="93"/>
        <end position="116"/>
    </location>
</feature>
<proteinExistence type="predicted"/>
<comment type="caution">
    <text evidence="6">The sequence shown here is derived from an EMBL/GenBank/DDBJ whole genome shotgun (WGS) entry which is preliminary data.</text>
</comment>
<keyword evidence="7" id="KW-1185">Reference proteome</keyword>
<name>A0AAV7JBS0_9METZ</name>